<feature type="repeat" description="ANK" evidence="3">
    <location>
        <begin position="379"/>
        <end position="411"/>
    </location>
</feature>
<dbReference type="Pfam" id="PF00023">
    <property type="entry name" value="Ank"/>
    <property type="match status" value="1"/>
</dbReference>
<feature type="repeat" description="ANK" evidence="3">
    <location>
        <begin position="412"/>
        <end position="444"/>
    </location>
</feature>
<dbReference type="EMBL" id="REFR01000010">
    <property type="protein sequence ID" value="RMB08665.1"/>
    <property type="molecule type" value="Genomic_DNA"/>
</dbReference>
<reference evidence="6 7" key="1">
    <citation type="submission" date="2018-10" db="EMBL/GenBank/DDBJ databases">
        <title>Genomic Encyclopedia of Archaeal and Bacterial Type Strains, Phase II (KMG-II): from individual species to whole genera.</title>
        <authorList>
            <person name="Goeker M."/>
        </authorList>
    </citation>
    <scope>NUCLEOTIDE SEQUENCE [LARGE SCALE GENOMIC DNA]</scope>
    <source>
        <strain evidence="6 7">DSM 25217</strain>
    </source>
</reference>
<dbReference type="PROSITE" id="PS50088">
    <property type="entry name" value="ANK_REPEAT"/>
    <property type="match status" value="3"/>
</dbReference>
<dbReference type="AlphaFoldDB" id="A0A3M0CIJ3"/>
<name>A0A3M0CIJ3_9PROT</name>
<keyword evidence="4" id="KW-1133">Transmembrane helix</keyword>
<gene>
    <name evidence="6" type="ORF">BXY39_1300</name>
</gene>
<dbReference type="SMART" id="SM00248">
    <property type="entry name" value="ANK"/>
    <property type="match status" value="4"/>
</dbReference>
<feature type="repeat" description="ANK" evidence="3">
    <location>
        <begin position="445"/>
        <end position="477"/>
    </location>
</feature>
<evidence type="ECO:0000259" key="5">
    <source>
        <dbReference type="Pfam" id="PF05569"/>
    </source>
</evidence>
<sequence>MTTVDVLNLMLRATLSASAAILLVLALRGTLRHLFGARIAYAFWMIVPAAFLAAFLPARRIFTTVTAPAPASELKVIEPVLPQGIDMAAQGGEAAASLSRALPFELLASQVAVLWAVGFLVSVGVLLYRQRRFLRRHGLHRLGPGLHISGSDTVGPFVVGLLKNRVVLPANFTRYYNGLERHLIIQHEYQHIRSKDMTVLALAALMRCINWFNPLFYTAFHFLKVDQELACDEGVMRKYGRHRRTYAEAMLKAQLASQMGPLACAWPPKGAVILKQRIARLDKAVPPVHRWRLGAGVCVLSAAMAVAAVWTARPAETVYILSAATAEDDATDATDGEGDGPTLRSIHGRTLVTALKDGLYDEARILVEAGADVDYYLRGDGTPLVVAAQQGQTDVTTMLIAAGADVNRAAPGDGNPLIMAAARGHMDIVRLLIENGADVNAYVPGDETPLINAAARGRLEIARYLVAHGADVNLTVDSGNRGPGSPDMRSPLGQAQRFDHDGMARFLVGQGARPVGKEQ</sequence>
<dbReference type="PANTHER" id="PTHR24171:SF9">
    <property type="entry name" value="ANKYRIN REPEAT DOMAIN-CONTAINING PROTEIN 39"/>
    <property type="match status" value="1"/>
</dbReference>
<evidence type="ECO:0000256" key="3">
    <source>
        <dbReference type="PROSITE-ProRule" id="PRU00023"/>
    </source>
</evidence>
<evidence type="ECO:0000313" key="7">
    <source>
        <dbReference type="Proteomes" id="UP000271227"/>
    </source>
</evidence>
<dbReference type="Pfam" id="PF12796">
    <property type="entry name" value="Ank_2"/>
    <property type="match status" value="1"/>
</dbReference>
<dbReference type="RefSeq" id="WP_121938009.1">
    <property type="nucleotide sequence ID" value="NZ_REFR01000010.1"/>
</dbReference>
<dbReference type="PROSITE" id="PS50297">
    <property type="entry name" value="ANK_REP_REGION"/>
    <property type="match status" value="3"/>
</dbReference>
<keyword evidence="2 3" id="KW-0040">ANK repeat</keyword>
<dbReference type="InterPro" id="IPR008756">
    <property type="entry name" value="Peptidase_M56"/>
</dbReference>
<evidence type="ECO:0000313" key="6">
    <source>
        <dbReference type="EMBL" id="RMB08665.1"/>
    </source>
</evidence>
<organism evidence="6 7">
    <name type="scientific">Eilatimonas milleporae</name>
    <dbReference type="NCBI Taxonomy" id="911205"/>
    <lineage>
        <taxon>Bacteria</taxon>
        <taxon>Pseudomonadati</taxon>
        <taxon>Pseudomonadota</taxon>
        <taxon>Alphaproteobacteria</taxon>
        <taxon>Kordiimonadales</taxon>
        <taxon>Kordiimonadaceae</taxon>
        <taxon>Eilatimonas</taxon>
    </lineage>
</organism>
<evidence type="ECO:0000256" key="2">
    <source>
        <dbReference type="ARBA" id="ARBA00023043"/>
    </source>
</evidence>
<dbReference type="CDD" id="cd07341">
    <property type="entry name" value="M56_BlaR1_MecR1_like"/>
    <property type="match status" value="1"/>
</dbReference>
<keyword evidence="4" id="KW-0472">Membrane</keyword>
<protein>
    <submittedName>
        <fullName evidence="6">Beta-lactamase regulating signal transducer with metallopeptidase domain</fullName>
    </submittedName>
</protein>
<feature type="transmembrane region" description="Helical" evidence="4">
    <location>
        <begin position="6"/>
        <end position="27"/>
    </location>
</feature>
<dbReference type="InParanoid" id="A0A3M0CIJ3"/>
<feature type="transmembrane region" description="Helical" evidence="4">
    <location>
        <begin position="293"/>
        <end position="312"/>
    </location>
</feature>
<feature type="domain" description="Peptidase M56" evidence="5">
    <location>
        <begin position="10"/>
        <end position="280"/>
    </location>
</feature>
<evidence type="ECO:0000256" key="1">
    <source>
        <dbReference type="ARBA" id="ARBA00022737"/>
    </source>
</evidence>
<accession>A0A3M0CIJ3</accession>
<keyword evidence="4" id="KW-0812">Transmembrane</keyword>
<dbReference type="Proteomes" id="UP000271227">
    <property type="component" value="Unassembled WGS sequence"/>
</dbReference>
<feature type="transmembrane region" description="Helical" evidence="4">
    <location>
        <begin position="107"/>
        <end position="128"/>
    </location>
</feature>
<keyword evidence="7" id="KW-1185">Reference proteome</keyword>
<dbReference type="OrthoDB" id="1628901at2"/>
<feature type="transmembrane region" description="Helical" evidence="4">
    <location>
        <begin position="39"/>
        <end position="58"/>
    </location>
</feature>
<dbReference type="SUPFAM" id="SSF48403">
    <property type="entry name" value="Ankyrin repeat"/>
    <property type="match status" value="1"/>
</dbReference>
<dbReference type="Pfam" id="PF05569">
    <property type="entry name" value="Peptidase_M56"/>
    <property type="match status" value="1"/>
</dbReference>
<dbReference type="Gene3D" id="1.25.40.20">
    <property type="entry name" value="Ankyrin repeat-containing domain"/>
    <property type="match status" value="1"/>
</dbReference>
<proteinExistence type="predicted"/>
<dbReference type="PANTHER" id="PTHR24171">
    <property type="entry name" value="ANKYRIN REPEAT DOMAIN-CONTAINING PROTEIN 39-RELATED"/>
    <property type="match status" value="1"/>
</dbReference>
<comment type="caution">
    <text evidence="6">The sequence shown here is derived from an EMBL/GenBank/DDBJ whole genome shotgun (WGS) entry which is preliminary data.</text>
</comment>
<evidence type="ECO:0000256" key="4">
    <source>
        <dbReference type="SAM" id="Phobius"/>
    </source>
</evidence>
<keyword evidence="1" id="KW-0677">Repeat</keyword>
<dbReference type="InterPro" id="IPR002110">
    <property type="entry name" value="Ankyrin_rpt"/>
</dbReference>
<dbReference type="InterPro" id="IPR036770">
    <property type="entry name" value="Ankyrin_rpt-contain_sf"/>
</dbReference>
<dbReference type="PRINTS" id="PR01415">
    <property type="entry name" value="ANKYRIN"/>
</dbReference>